<name>A0A4R6VQB4_9HYPH</name>
<evidence type="ECO:0000313" key="5">
    <source>
        <dbReference type="Proteomes" id="UP000295391"/>
    </source>
</evidence>
<dbReference type="InterPro" id="IPR046342">
    <property type="entry name" value="CBS_dom_sf"/>
</dbReference>
<dbReference type="EMBL" id="SNYR01000002">
    <property type="protein sequence ID" value="TDQ64470.1"/>
    <property type="molecule type" value="Genomic_DNA"/>
</dbReference>
<sequence>MNLSKLNIFPALAPVSKREIFRASLGAFLGLLVSGFTTSLFMTDQAAIGILVAPMGASAVLLFGAPTSPFAQPWSILAGNTVALLIGLIILLAVNDVVLAASLAVSLTIGLMFFSKCIHPPSGAVALTVILSQPTISEFGYHAVVAPISLNSLILLSMAVLFNNLSGKKYPHIPVTDTGEKSTQVDSLHLSTLPDDLNQALKRYDEVLNVSPDQLDWIMNQVQIQSYQRKLKGLSCGEIMKPCCITLSPKLRLKKAWSTLRKSGLNALPVVDENSRLVGIVSQHDFVRSRALSVEGQVGGTLTSNVESLLSGTRFLRVEDIMTRTVVSADSDTPIAKLVPALAEKGLHQIPIIDINSKFIGMVTQANLIGALLTSQEMVTSSKCA</sequence>
<protein>
    <submittedName>
        <fullName evidence="4">CBS domain-containing membrane protein</fullName>
    </submittedName>
</protein>
<evidence type="ECO:0000256" key="1">
    <source>
        <dbReference type="PROSITE-ProRule" id="PRU00703"/>
    </source>
</evidence>
<accession>A0A4R6VQB4</accession>
<dbReference type="InterPro" id="IPR058581">
    <property type="entry name" value="TM_HPP"/>
</dbReference>
<comment type="caution">
    <text evidence="4">The sequence shown here is derived from an EMBL/GenBank/DDBJ whole genome shotgun (WGS) entry which is preliminary data.</text>
</comment>
<dbReference type="AlphaFoldDB" id="A0A4R6VQB4"/>
<feature type="transmembrane region" description="Helical" evidence="2">
    <location>
        <begin position="46"/>
        <end position="64"/>
    </location>
</feature>
<dbReference type="PROSITE" id="PS51371">
    <property type="entry name" value="CBS"/>
    <property type="match status" value="2"/>
</dbReference>
<dbReference type="Gene3D" id="3.10.580.10">
    <property type="entry name" value="CBS-domain"/>
    <property type="match status" value="1"/>
</dbReference>
<evidence type="ECO:0000256" key="2">
    <source>
        <dbReference type="SAM" id="Phobius"/>
    </source>
</evidence>
<feature type="domain" description="CBS" evidence="3">
    <location>
        <begin position="240"/>
        <end position="296"/>
    </location>
</feature>
<feature type="transmembrane region" description="Helical" evidence="2">
    <location>
        <begin position="20"/>
        <end position="40"/>
    </location>
</feature>
<dbReference type="InterPro" id="IPR000644">
    <property type="entry name" value="CBS_dom"/>
</dbReference>
<dbReference type="InterPro" id="IPR007065">
    <property type="entry name" value="HPP"/>
</dbReference>
<reference evidence="4 5" key="1">
    <citation type="submission" date="2019-03" db="EMBL/GenBank/DDBJ databases">
        <title>Genomic Encyclopedia of Type Strains, Phase III (KMG-III): the genomes of soil and plant-associated and newly described type strains.</title>
        <authorList>
            <person name="Whitman W."/>
        </authorList>
    </citation>
    <scope>NUCLEOTIDE SEQUENCE [LARGE SCALE GENOMIC DNA]</scope>
    <source>
        <strain evidence="4 5">CGMCC 1.7002</strain>
    </source>
</reference>
<evidence type="ECO:0000259" key="3">
    <source>
        <dbReference type="PROSITE" id="PS51371"/>
    </source>
</evidence>
<keyword evidence="2" id="KW-0812">Transmembrane</keyword>
<feature type="transmembrane region" description="Helical" evidence="2">
    <location>
        <begin position="139"/>
        <end position="162"/>
    </location>
</feature>
<dbReference type="CDD" id="cd04600">
    <property type="entry name" value="CBS_pair_HPP_assoc"/>
    <property type="match status" value="1"/>
</dbReference>
<dbReference type="PANTHER" id="PTHR33741:SF5">
    <property type="entry name" value="TRANSMEMBRANE PROTEIN DDB_G0269096-RELATED"/>
    <property type="match status" value="1"/>
</dbReference>
<dbReference type="Proteomes" id="UP000295391">
    <property type="component" value="Unassembled WGS sequence"/>
</dbReference>
<dbReference type="SMART" id="SM00116">
    <property type="entry name" value="CBS"/>
    <property type="match status" value="2"/>
</dbReference>
<keyword evidence="1" id="KW-0129">CBS domain</keyword>
<keyword evidence="2" id="KW-0472">Membrane</keyword>
<gene>
    <name evidence="4" type="ORF">ATL17_2489</name>
</gene>
<feature type="domain" description="CBS" evidence="3">
    <location>
        <begin position="322"/>
        <end position="378"/>
    </location>
</feature>
<dbReference type="Pfam" id="PF00571">
    <property type="entry name" value="CBS"/>
    <property type="match status" value="2"/>
</dbReference>
<evidence type="ECO:0000313" key="4">
    <source>
        <dbReference type="EMBL" id="TDQ64470.1"/>
    </source>
</evidence>
<dbReference type="SUPFAM" id="SSF54631">
    <property type="entry name" value="CBS-domain pair"/>
    <property type="match status" value="1"/>
</dbReference>
<dbReference type="PANTHER" id="PTHR33741">
    <property type="entry name" value="TRANSMEMBRANE PROTEIN DDB_G0269096-RELATED"/>
    <property type="match status" value="1"/>
</dbReference>
<feature type="transmembrane region" description="Helical" evidence="2">
    <location>
        <begin position="76"/>
        <end position="94"/>
    </location>
</feature>
<feature type="transmembrane region" description="Helical" evidence="2">
    <location>
        <begin position="100"/>
        <end position="118"/>
    </location>
</feature>
<keyword evidence="5" id="KW-1185">Reference proteome</keyword>
<keyword evidence="2" id="KW-1133">Transmembrane helix</keyword>
<proteinExistence type="predicted"/>
<organism evidence="4 5">
    <name type="scientific">Maritalea mobilis</name>
    <dbReference type="NCBI Taxonomy" id="483324"/>
    <lineage>
        <taxon>Bacteria</taxon>
        <taxon>Pseudomonadati</taxon>
        <taxon>Pseudomonadota</taxon>
        <taxon>Alphaproteobacteria</taxon>
        <taxon>Hyphomicrobiales</taxon>
        <taxon>Devosiaceae</taxon>
        <taxon>Maritalea</taxon>
    </lineage>
</organism>
<dbReference type="Pfam" id="PF04982">
    <property type="entry name" value="TM_HPP"/>
    <property type="match status" value="1"/>
</dbReference>